<feature type="transmembrane region" description="Helical" evidence="2">
    <location>
        <begin position="271"/>
        <end position="292"/>
    </location>
</feature>
<keyword evidence="2" id="KW-1133">Transmembrane helix</keyword>
<sequence>MCLRGREGNFSWHPDVLVVFSNGHKVKLICSDRVRPATTQDIDGRYQRHAPKSSQSLETILPSAPRGSPASLPAPPGWPGPRFPRQLFRTPCPITMTAVSGLGSRERRLKEAARSGSHPSRGFLVLAIIVFFVTLCLITCQRRRGPRGMQRLTLVPAVEGGVTAAAAPTLMFAAVLLFAGTAMGAPITTTPAGASPPAADDMWGTAVNGRCDGDWNCTGSSRCCGGLICCPNWAHTCMVCNEQCCPYETDYCYEGGCYRHGSLVMWASLEVAGVVLGGLLVVAALAIVLTAWRRARRASRPPVGAGGSLE</sequence>
<feature type="compositionally biased region" description="Low complexity" evidence="1">
    <location>
        <begin position="62"/>
        <end position="71"/>
    </location>
</feature>
<keyword evidence="2" id="KW-0812">Transmembrane</keyword>
<gene>
    <name evidence="3" type="ORF">PAPYR_7852</name>
</gene>
<dbReference type="EMBL" id="JAPMOS010000060">
    <property type="protein sequence ID" value="KAJ4456828.1"/>
    <property type="molecule type" value="Genomic_DNA"/>
</dbReference>
<evidence type="ECO:0000256" key="2">
    <source>
        <dbReference type="SAM" id="Phobius"/>
    </source>
</evidence>
<evidence type="ECO:0000256" key="1">
    <source>
        <dbReference type="SAM" id="MobiDB-lite"/>
    </source>
</evidence>
<reference evidence="3" key="1">
    <citation type="journal article" date="2022" name="bioRxiv">
        <title>Genomics of Preaxostyla Flagellates Illuminates Evolutionary Transitions and the Path Towards Mitochondrial Loss.</title>
        <authorList>
            <person name="Novak L.V.F."/>
            <person name="Treitli S.C."/>
            <person name="Pyrih J."/>
            <person name="Halakuc P."/>
            <person name="Pipaliya S.V."/>
            <person name="Vacek V."/>
            <person name="Brzon O."/>
            <person name="Soukal P."/>
            <person name="Eme L."/>
            <person name="Dacks J.B."/>
            <person name="Karnkowska A."/>
            <person name="Elias M."/>
            <person name="Hampl V."/>
        </authorList>
    </citation>
    <scope>NUCLEOTIDE SEQUENCE</scope>
    <source>
        <strain evidence="3">RCP-MX</strain>
    </source>
</reference>
<proteinExistence type="predicted"/>
<organism evidence="3 4">
    <name type="scientific">Paratrimastix pyriformis</name>
    <dbReference type="NCBI Taxonomy" id="342808"/>
    <lineage>
        <taxon>Eukaryota</taxon>
        <taxon>Metamonada</taxon>
        <taxon>Preaxostyla</taxon>
        <taxon>Paratrimastigidae</taxon>
        <taxon>Paratrimastix</taxon>
    </lineage>
</organism>
<evidence type="ECO:0000313" key="3">
    <source>
        <dbReference type="EMBL" id="KAJ4456828.1"/>
    </source>
</evidence>
<evidence type="ECO:0000313" key="4">
    <source>
        <dbReference type="Proteomes" id="UP001141327"/>
    </source>
</evidence>
<protein>
    <submittedName>
        <fullName evidence="3">Uncharacterized protein</fullName>
    </submittedName>
</protein>
<keyword evidence="4" id="KW-1185">Reference proteome</keyword>
<comment type="caution">
    <text evidence="3">The sequence shown here is derived from an EMBL/GenBank/DDBJ whole genome shotgun (WGS) entry which is preliminary data.</text>
</comment>
<feature type="transmembrane region" description="Helical" evidence="2">
    <location>
        <begin position="122"/>
        <end position="140"/>
    </location>
</feature>
<keyword evidence="2" id="KW-0472">Membrane</keyword>
<name>A0ABQ8UFC6_9EUKA</name>
<feature type="region of interest" description="Disordered" evidence="1">
    <location>
        <begin position="40"/>
        <end position="76"/>
    </location>
</feature>
<dbReference type="Proteomes" id="UP001141327">
    <property type="component" value="Unassembled WGS sequence"/>
</dbReference>
<feature type="transmembrane region" description="Helical" evidence="2">
    <location>
        <begin position="152"/>
        <end position="179"/>
    </location>
</feature>
<accession>A0ABQ8UFC6</accession>